<dbReference type="GO" id="GO:0009055">
    <property type="term" value="F:electron transfer activity"/>
    <property type="evidence" value="ECO:0007669"/>
    <property type="project" value="InterPro"/>
</dbReference>
<evidence type="ECO:0000256" key="2">
    <source>
        <dbReference type="ARBA" id="ARBA00022723"/>
    </source>
</evidence>
<dbReference type="EMBL" id="JABDJR010000556">
    <property type="protein sequence ID" value="NNF07842.1"/>
    <property type="molecule type" value="Genomic_DNA"/>
</dbReference>
<dbReference type="GO" id="GO:0046872">
    <property type="term" value="F:metal ion binding"/>
    <property type="evidence" value="ECO:0007669"/>
    <property type="project" value="UniProtKB-KW"/>
</dbReference>
<feature type="domain" description="Cytochrome c" evidence="5">
    <location>
        <begin position="98"/>
        <end position="184"/>
    </location>
</feature>
<dbReference type="SUPFAM" id="SSF46626">
    <property type="entry name" value="Cytochrome c"/>
    <property type="match status" value="1"/>
</dbReference>
<dbReference type="Proteomes" id="UP000547674">
    <property type="component" value="Unassembled WGS sequence"/>
</dbReference>
<comment type="caution">
    <text evidence="6">The sequence shown here is derived from an EMBL/GenBank/DDBJ whole genome shotgun (WGS) entry which is preliminary data.</text>
</comment>
<keyword evidence="3 4" id="KW-0408">Iron</keyword>
<dbReference type="PROSITE" id="PS51007">
    <property type="entry name" value="CYTC"/>
    <property type="match status" value="1"/>
</dbReference>
<dbReference type="InterPro" id="IPR009056">
    <property type="entry name" value="Cyt_c-like_dom"/>
</dbReference>
<proteinExistence type="predicted"/>
<dbReference type="Gene3D" id="1.10.760.10">
    <property type="entry name" value="Cytochrome c-like domain"/>
    <property type="match status" value="1"/>
</dbReference>
<evidence type="ECO:0000313" key="6">
    <source>
        <dbReference type="EMBL" id="NNF07842.1"/>
    </source>
</evidence>
<organism evidence="6 7">
    <name type="scientific">Eiseniibacteriota bacterium</name>
    <dbReference type="NCBI Taxonomy" id="2212470"/>
    <lineage>
        <taxon>Bacteria</taxon>
        <taxon>Candidatus Eiseniibacteriota</taxon>
    </lineage>
</organism>
<dbReference type="InterPro" id="IPR036909">
    <property type="entry name" value="Cyt_c-like_dom_sf"/>
</dbReference>
<keyword evidence="1 4" id="KW-0349">Heme</keyword>
<name>A0A7Y2EB62_UNCEI</name>
<evidence type="ECO:0000256" key="4">
    <source>
        <dbReference type="PROSITE-ProRule" id="PRU00433"/>
    </source>
</evidence>
<dbReference type="PROSITE" id="PS51257">
    <property type="entry name" value="PROKAR_LIPOPROTEIN"/>
    <property type="match status" value="1"/>
</dbReference>
<dbReference type="PANTHER" id="PTHR40394:SF2">
    <property type="entry name" value="QUINOL:CYTOCHROME C OXIDOREDUCTASE MEMBRANE PROTEIN"/>
    <property type="match status" value="1"/>
</dbReference>
<accession>A0A7Y2EB62</accession>
<keyword evidence="2 4" id="KW-0479">Metal-binding</keyword>
<evidence type="ECO:0000256" key="1">
    <source>
        <dbReference type="ARBA" id="ARBA00022617"/>
    </source>
</evidence>
<gene>
    <name evidence="6" type="ORF">HKN21_13850</name>
</gene>
<evidence type="ECO:0000259" key="5">
    <source>
        <dbReference type="PROSITE" id="PS51007"/>
    </source>
</evidence>
<dbReference type="PANTHER" id="PTHR40394">
    <property type="entry name" value="LIPOPROTEIN-RELATED"/>
    <property type="match status" value="1"/>
</dbReference>
<dbReference type="AlphaFoldDB" id="A0A7Y2EB62"/>
<protein>
    <submittedName>
        <fullName evidence="6">Cytochrome c</fullName>
    </submittedName>
</protein>
<reference evidence="6 7" key="1">
    <citation type="submission" date="2020-03" db="EMBL/GenBank/DDBJ databases">
        <title>Metabolic flexibility allows generalist bacteria to become dominant in a frequently disturbed ecosystem.</title>
        <authorList>
            <person name="Chen Y.-J."/>
            <person name="Leung P.M."/>
            <person name="Bay S.K."/>
            <person name="Hugenholtz P."/>
            <person name="Kessler A.J."/>
            <person name="Shelley G."/>
            <person name="Waite D.W."/>
            <person name="Cook P.L."/>
            <person name="Greening C."/>
        </authorList>
    </citation>
    <scope>NUCLEOTIDE SEQUENCE [LARGE SCALE GENOMIC DNA]</scope>
    <source>
        <strain evidence="6">SS_bin_28</strain>
    </source>
</reference>
<dbReference type="Pfam" id="PF13442">
    <property type="entry name" value="Cytochrome_CBB3"/>
    <property type="match status" value="1"/>
</dbReference>
<dbReference type="GO" id="GO:0020037">
    <property type="term" value="F:heme binding"/>
    <property type="evidence" value="ECO:0007669"/>
    <property type="project" value="InterPro"/>
</dbReference>
<evidence type="ECO:0000256" key="3">
    <source>
        <dbReference type="ARBA" id="ARBA00023004"/>
    </source>
</evidence>
<evidence type="ECO:0000313" key="7">
    <source>
        <dbReference type="Proteomes" id="UP000547674"/>
    </source>
</evidence>
<sequence length="203" mass="22893">MQRLIPALLFSAVFLIGCSRGLPREERPLVIIPDMEVQKKFKAQGATEFFEDGRMMRRPVVGTVARGNLQEDTVMYQGKFGPGETDFVPTSPFAITPEFMKRGQERYEIYCTPCHDASGAGNGIVVTRGNLVRPPTYWEQRVLDHPDGMLFDIITNGIRTMQGYKNQIAPEDRWAIVAYVRALQRAQTATIDDVPVNKRGELD</sequence>